<keyword evidence="3" id="KW-1185">Reference proteome</keyword>
<evidence type="ECO:0008006" key="4">
    <source>
        <dbReference type="Google" id="ProtNLM"/>
    </source>
</evidence>
<organism evidence="2 3">
    <name type="scientific">Propioniciclava soli</name>
    <dbReference type="NCBI Taxonomy" id="2775081"/>
    <lineage>
        <taxon>Bacteria</taxon>
        <taxon>Bacillati</taxon>
        <taxon>Actinomycetota</taxon>
        <taxon>Actinomycetes</taxon>
        <taxon>Propionibacteriales</taxon>
        <taxon>Propionibacteriaceae</taxon>
        <taxon>Propioniciclava</taxon>
    </lineage>
</organism>
<evidence type="ECO:0000313" key="3">
    <source>
        <dbReference type="Proteomes" id="UP001434337"/>
    </source>
</evidence>
<evidence type="ECO:0000313" key="2">
    <source>
        <dbReference type="EMBL" id="WZX00222.1"/>
    </source>
</evidence>
<dbReference type="RefSeq" id="WP_232550173.1">
    <property type="nucleotide sequence ID" value="NZ_CP115965.1"/>
</dbReference>
<feature type="transmembrane region" description="Helical" evidence="1">
    <location>
        <begin position="106"/>
        <end position="138"/>
    </location>
</feature>
<name>A0ABZ3CD55_9ACTN</name>
<dbReference type="EMBL" id="CP115965">
    <property type="protein sequence ID" value="WZX00222.1"/>
    <property type="molecule type" value="Genomic_DNA"/>
</dbReference>
<reference evidence="2 3" key="1">
    <citation type="journal article" date="2023" name="Environ Microbiome">
        <title>A coral-associated actinobacterium mitigates coral bleaching under heat stress.</title>
        <authorList>
            <person name="Li J."/>
            <person name="Zou Y."/>
            <person name="Li Q."/>
            <person name="Zhang J."/>
            <person name="Bourne D.G."/>
            <person name="Lyu Y."/>
            <person name="Liu C."/>
            <person name="Zhang S."/>
        </authorList>
    </citation>
    <scope>NUCLEOTIDE SEQUENCE [LARGE SCALE GENOMIC DNA]</scope>
    <source>
        <strain evidence="2 3">SCSIO 13291</strain>
    </source>
</reference>
<evidence type="ECO:0000256" key="1">
    <source>
        <dbReference type="SAM" id="Phobius"/>
    </source>
</evidence>
<dbReference type="Proteomes" id="UP001434337">
    <property type="component" value="Chromosome"/>
</dbReference>
<proteinExistence type="predicted"/>
<accession>A0ABZ3CD55</accession>
<keyword evidence="1" id="KW-0812">Transmembrane</keyword>
<keyword evidence="1" id="KW-0472">Membrane</keyword>
<protein>
    <recommendedName>
        <fullName evidence="4">ABC transporter permease</fullName>
    </recommendedName>
</protein>
<keyword evidence="1" id="KW-1133">Transmembrane helix</keyword>
<sequence>MTTTTDFRTPATAFTDAVRAEASKLWSLPATWLVLGGTLALTIVLSIAFGTSANIGPDQTVNILDYGVTAVTWTQCGFFLLGVIASTSEYIGGQIRTTLIAIPDRITWRLAATVALVPITFAAALLIVATSITTILLTTGVPIAEADLDVAARIIPSAAGYLTLMAVLSSALGLLIRKAIPAAAILLVYLLILSPLLQGQNWYFLPDIASYTLWFASVPDTAPPAIASWAVVLAWTLGLLIPSIIIANRRDT</sequence>
<feature type="transmembrane region" description="Helical" evidence="1">
    <location>
        <begin position="158"/>
        <end position="176"/>
    </location>
</feature>
<feature type="transmembrane region" description="Helical" evidence="1">
    <location>
        <begin position="63"/>
        <end position="85"/>
    </location>
</feature>
<feature type="transmembrane region" description="Helical" evidence="1">
    <location>
        <begin position="183"/>
        <end position="205"/>
    </location>
</feature>
<feature type="transmembrane region" description="Helical" evidence="1">
    <location>
        <begin position="225"/>
        <end position="247"/>
    </location>
</feature>
<feature type="transmembrane region" description="Helical" evidence="1">
    <location>
        <begin position="32"/>
        <end position="51"/>
    </location>
</feature>
<gene>
    <name evidence="2" type="ORF">PCC79_08590</name>
</gene>